<dbReference type="Proteomes" id="UP001162085">
    <property type="component" value="Chromosome 9"/>
</dbReference>
<gene>
    <name evidence="13" type="primary">SUVZ09G0470</name>
    <name evidence="13" type="ORF">SUVZ_09G0470</name>
</gene>
<evidence type="ECO:0000313" key="14">
    <source>
        <dbReference type="Proteomes" id="UP001162085"/>
    </source>
</evidence>
<feature type="chain" id="PRO_5045829814" evidence="12">
    <location>
        <begin position="20"/>
        <end position="482"/>
    </location>
</feature>
<feature type="region of interest" description="Disordered" evidence="11">
    <location>
        <begin position="103"/>
        <end position="149"/>
    </location>
</feature>
<evidence type="ECO:0000256" key="5">
    <source>
        <dbReference type="ARBA" id="ARBA00022729"/>
    </source>
</evidence>
<dbReference type="InterPro" id="IPR051526">
    <property type="entry name" value="Beta-Glucosidase_SUN"/>
</dbReference>
<feature type="region of interest" description="Disordered" evidence="11">
    <location>
        <begin position="186"/>
        <end position="210"/>
    </location>
</feature>
<name>A0ABN8WVE3_SACUV</name>
<evidence type="ECO:0000256" key="1">
    <source>
        <dbReference type="ARBA" id="ARBA00004191"/>
    </source>
</evidence>
<keyword evidence="4" id="KW-0964">Secreted</keyword>
<evidence type="ECO:0000256" key="11">
    <source>
        <dbReference type="SAM" id="MobiDB-lite"/>
    </source>
</evidence>
<organism evidence="13 14">
    <name type="scientific">Saccharomyces uvarum</name>
    <name type="common">Yeast</name>
    <name type="synonym">Saccharomyces bayanus var. uvarum</name>
    <dbReference type="NCBI Taxonomy" id="230603"/>
    <lineage>
        <taxon>Eukaryota</taxon>
        <taxon>Fungi</taxon>
        <taxon>Dikarya</taxon>
        <taxon>Ascomycota</taxon>
        <taxon>Saccharomycotina</taxon>
        <taxon>Saccharomycetes</taxon>
        <taxon>Saccharomycetales</taxon>
        <taxon>Saccharomycetaceae</taxon>
        <taxon>Saccharomyces</taxon>
    </lineage>
</organism>
<feature type="compositionally biased region" description="Low complexity" evidence="11">
    <location>
        <begin position="186"/>
        <end position="209"/>
    </location>
</feature>
<keyword evidence="8" id="KW-0326">Glycosidase</keyword>
<evidence type="ECO:0000256" key="8">
    <source>
        <dbReference type="ARBA" id="ARBA00023295"/>
    </source>
</evidence>
<evidence type="ECO:0000256" key="9">
    <source>
        <dbReference type="ARBA" id="ARBA00023316"/>
    </source>
</evidence>
<comment type="similarity">
    <text evidence="2">Belongs to the SUN family.</text>
</comment>
<evidence type="ECO:0000256" key="6">
    <source>
        <dbReference type="ARBA" id="ARBA00022801"/>
    </source>
</evidence>
<dbReference type="PANTHER" id="PTHR31316">
    <property type="entry name" value="BETA-GLUCOSIDASE-LIKE PROTEIN NCA3, MITOCHONDRIAL-RELATED"/>
    <property type="match status" value="1"/>
</dbReference>
<accession>A0ABN8WVE3</accession>
<reference evidence="13" key="1">
    <citation type="submission" date="2022-10" db="EMBL/GenBank/DDBJ databases">
        <authorList>
            <person name="Byrne P K."/>
        </authorList>
    </citation>
    <scope>NUCLEOTIDE SEQUENCE</scope>
    <source>
        <strain evidence="13">ZP964</strain>
    </source>
</reference>
<evidence type="ECO:0000256" key="4">
    <source>
        <dbReference type="ARBA" id="ARBA00022525"/>
    </source>
</evidence>
<evidence type="ECO:0000256" key="2">
    <source>
        <dbReference type="ARBA" id="ARBA00010579"/>
    </source>
</evidence>
<feature type="signal peptide" evidence="12">
    <location>
        <begin position="1"/>
        <end position="19"/>
    </location>
</feature>
<evidence type="ECO:0000256" key="10">
    <source>
        <dbReference type="ARBA" id="ARBA00023326"/>
    </source>
</evidence>
<keyword evidence="5 12" id="KW-0732">Signal</keyword>
<evidence type="ECO:0000256" key="3">
    <source>
        <dbReference type="ARBA" id="ARBA00022512"/>
    </source>
</evidence>
<dbReference type="InterPro" id="IPR005556">
    <property type="entry name" value="SUN"/>
</dbReference>
<proteinExistence type="inferred from homology"/>
<evidence type="ECO:0000313" key="13">
    <source>
        <dbReference type="EMBL" id="CAI4065507.1"/>
    </source>
</evidence>
<comment type="subcellular location">
    <subcellularLocation>
        <location evidence="1">Secreted</location>
        <location evidence="1">Cell wall</location>
    </subcellularLocation>
</comment>
<keyword evidence="3" id="KW-0134">Cell wall</keyword>
<protein>
    <submittedName>
        <fullName evidence="13">Uncharacterized protein</fullName>
    </submittedName>
</protein>
<keyword evidence="14" id="KW-1185">Reference proteome</keyword>
<evidence type="ECO:0000256" key="12">
    <source>
        <dbReference type="SAM" id="SignalP"/>
    </source>
</evidence>
<keyword evidence="9" id="KW-0961">Cell wall biogenesis/degradation</keyword>
<keyword evidence="10" id="KW-0624">Polysaccharide degradation</keyword>
<dbReference type="EMBL" id="OX365936">
    <property type="protein sequence ID" value="CAI4065507.1"/>
    <property type="molecule type" value="Genomic_DNA"/>
</dbReference>
<keyword evidence="6" id="KW-0378">Hydrolase</keyword>
<dbReference type="Pfam" id="PF03856">
    <property type="entry name" value="SUN"/>
    <property type="match status" value="1"/>
</dbReference>
<dbReference type="PANTHER" id="PTHR31316:SF0">
    <property type="entry name" value="SECRETED BETA-GLUCOSIDASE SIM1-RELATED"/>
    <property type="match status" value="1"/>
</dbReference>
<evidence type="ECO:0000256" key="7">
    <source>
        <dbReference type="ARBA" id="ARBA00023277"/>
    </source>
</evidence>
<sequence length="482" mass="48572">MKFSTAVTTLISSGAIVSALPHVDVHQEDAHQHKRAVAYKYVYETVIIDSDGNTVTPTVAETASATTSAAAAAITTTSVLAPTSSATAVVVSSVVVKDEKVSTAASSTTTSQAASSTTTSQAASSTTTSQAASSTTTPQTVSSSSAVSSSPAASAASSSSAASSAASSSSSAASSSSSAASSSAVHSSASSSSSAPHSTSTSSSSSGSGSVYGDLADFSGPSEKFKDGTISCDSFPSGQGVISIDWIGEGGWSGVENTDTSTGGSCEEGSYCSYSCQPGMSKTQWPSDQPSDGRSVGGLLCKNGYLYRSNTDTDYLCEWGIEAAYVVSKLSEGVAICRTDYPGTENMVIPTFVKGGSSLPLTVVDQDTYFTWEGKKTSAQYYVNNAGVSVEDGCIWGTSGSGIGNWAPLNFGAGSTDGVTYLSLIPNPNNGDALNYNVKIVAADDSSKVIGECVYENGSYSGGSDGCTVSVTSGTAHFVLYN</sequence>
<keyword evidence="7" id="KW-0119">Carbohydrate metabolism</keyword>